<organism evidence="6 7">
    <name type="scientific">Malassezia obtusa</name>
    <dbReference type="NCBI Taxonomy" id="76774"/>
    <lineage>
        <taxon>Eukaryota</taxon>
        <taxon>Fungi</taxon>
        <taxon>Dikarya</taxon>
        <taxon>Basidiomycota</taxon>
        <taxon>Ustilaginomycotina</taxon>
        <taxon>Malasseziomycetes</taxon>
        <taxon>Malasseziales</taxon>
        <taxon>Malasseziaceae</taxon>
        <taxon>Malassezia</taxon>
    </lineage>
</organism>
<dbReference type="InterPro" id="IPR034085">
    <property type="entry name" value="TOG"/>
</dbReference>
<dbReference type="InterPro" id="IPR016024">
    <property type="entry name" value="ARM-type_fold"/>
</dbReference>
<dbReference type="GO" id="GO:0006417">
    <property type="term" value="P:regulation of translation"/>
    <property type="evidence" value="ECO:0007669"/>
    <property type="project" value="TreeGrafter"/>
</dbReference>
<evidence type="ECO:0000313" key="6">
    <source>
        <dbReference type="EMBL" id="WFD03929.1"/>
    </source>
</evidence>
<feature type="compositionally biased region" description="Acidic residues" evidence="4">
    <location>
        <begin position="1864"/>
        <end position="1881"/>
    </location>
</feature>
<dbReference type="InterPro" id="IPR011989">
    <property type="entry name" value="ARM-like"/>
</dbReference>
<evidence type="ECO:0000256" key="4">
    <source>
        <dbReference type="SAM" id="MobiDB-lite"/>
    </source>
</evidence>
<sequence length="2577" mass="273132">MRTRDIKQWLHAADVADAESPYNSDDEMAPGHGTRASAPAVPDAGTDWDAFVTHVAAVLRSTKRRPRDALLTQVLPKFADDDETTSSERVELYQLLLQAVEYHPDRATRLLLLDAGRALLSADLARAAAPFESELVRAAAQCVRAEAERLVGALGQVRAPRAQLAGVHAWVCTLLGAVLDKGVPEGVPEFSVLLQTFATVYDALAGTAPARDRLLRPVQHAAWRVVRTHDEAIPVLLRMLLATPAGTHALRAMTAVGVVADVCLHLRRPEGAAYLAESRASILAYFTTHVVAAKARVPEHVLDALVGFFGTVTQEECDAHVFPTLDKMLLRSPDVACPVASVLCAHARVDRRAVLQRVQQPLLSAVGSANGATREGALRLARVLVAGGVPDAFLDALARALKGSESRAEEQRRTLYALLGAIPAERAWSARVVDAAAPLVQKEAQPHLLREALGAVWHHAAAGLAQDTPLPAPALQIVTAKAQLVKPAVRAAALRSLQALPLEGAGGARFAADLVPLAEKGVAAGATALTTPECALEACAAARVLARLAHGADGASPAARAADAALRPLLHVDAKPSFLLADKVVRKLRDADAAWPAEHAAALAAVLAWRGYACLYDAGMQGALVAVLAAYGAPAFGDVRRLLESVAGFDRRLALRLSTQLVHALLAVGDAGADTPHADAMRLRTLLELAVRPVERQTSEIAAPVSAESTAQLLAELVVLAHVDALRDAERDFFVHLCRTARAEPHEVVCAEHVRLLEVITGAQADVRLAPAADAALATVAYIAPERVLAPVCERIVRDASPHRLEPFSEQDMTVWATPPGDEPVVDVLAAEARDTPQARGHLEKWDAEVRASLAAKKAGGAPTRTKQQQAAVDAQLAAEARVRADIEAARAHLLCALRTARAVAESRADVAAHMDRLVRAVRGVLFSARARVLGLGAPAAAALGALARTGEARAATIVALVLSTWLRRADDALVPLDWSLEPLADVELRVLYQLRLLVSGAPLSLGTASFVAPFLVELVDEARVSGDAVRDDAVIERMQLVLECLAAQSACGAAPAFPRAEVVRALLVLLRRFSTLAHDAVGALRAYGEAMARTTVGAGALAQQLQDAALSDERRERDGALQCLVPFDLTEWEFSAPLFLALHADDEELQRTAERIWAENAMEVPPTYVNALVALLEHPHAYVQTTTPRALGTACAAHPETFAALRDGLVLLYGAKNHSLEPEYDAHGLVIDATLHREDPWRVRLGVAHAFAALAPRFGAPDVLPFFHFALREPGALGDRHDAVRRAMLDAAVAVVDAQGAAVLAPLIADLESSLASESDAVTEAAVVLLGRAARHLAPGDAHVRRIVDRLLAALATPSELVQEAVGACLPPLVRTEAVARDVPALVDTLFTTLFHGEKYAMRRGAAYGLAGVVQGVGIGGIKALRVLPRLADAVADTSSPTLRQGAMFAYEVLVRTLRVLFEPYVPHILPHILLCFGDGSADVRDATADTARGLMQSVSGPCVKQILPELLEGLGEKQWRAKRGAVELLGAMAYCAPRQLSAALPIVIPRLSDVLTDSHTQLRQAANRALKQFGEVIHNPEIHALVPALLKALVDPNAKTGAALKALLGTQFVHYIDAPSLALIAPIIERALKERSVAQQKQAAQIVGNLASLTDTRDFVPYLDRYTPLVRAVLVSPVPDARSVAAKALGTLVERLGEVHFVDLIPALLAVLQSRATSVDRHGAAQGLAEVLAGLGMERMESLLPSIIAHTAARAAHVREGHLALLIYLPATFGARFVPHLPVIVAPIVGSIADEDENVREASMRAGRMLVGNYTQRAVDLLLPQLEPRLFDEVARMRLASLQLTGDLLFRLAGVSGKAEAADDAEDAGDAEGDAEGEGAEGVPEAALAAHHSIQRTLQTALGSERRTRLLAAIYILRQDPNIPVRQAAAHVWKVLVQNTPRTAREVLPVMLDLLVGALAAEGSEQHEMAGRTLGELVRKLGEKILHETIPLLATRAAHAPQPATRAGVCAAVADILGNATKTQLEAHEDALIAIVRGALVDASPAVRAAAARTFDAVQAHLGARAIDTTIPTLLAALRETTHVVRTRPEVVFPALVPALAQVPLDARAAEALATLVPVAGAALAPAIAPVLSCVARTLLDGAGDAATLHAAADAVFASLANIDALHQTMVLLLSWMASREGPARRALACTLLVRFCRAKAPTLDWSEYTVDCLRKLTSLLEEDAPEVGTEAHAALLACLDAVPKPLWDTLVVPLRRSLASTGAPDAALPGLGVARGPQPFVTLFLHGLLHGSAEQRENGALGLGDVVEKSAPEPLRPFVTQIVGPLIRLCGDRHAPPVKAAILGALDTLVVRVPTLVRPFYPQLQRSFQKALHDTGSGTVRARAGTALGALMQHQTRVDPVVLELAQGARAVAEGTADADAAETADALVGALAQVLTRLPAGRLGDAARDAVDTLFDAAFLAEDEVRESLKRALGDLSAAWLRYDAARATAVLTRHALQPTPVDVQLAALCVRACVAEAPDAFYAAVRPPATAAHLTATWLGDAPSVARTARETRDLLRRVEPWRSDDDVQNAL</sequence>
<dbReference type="Pfam" id="PF24916">
    <property type="entry name" value="HEAT_GCN1_fung"/>
    <property type="match status" value="1"/>
</dbReference>
<dbReference type="PANTHER" id="PTHR23346:SF7">
    <property type="entry name" value="STALLED RIBOSOME SENSOR GCN1"/>
    <property type="match status" value="1"/>
</dbReference>
<feature type="region of interest" description="Disordered" evidence="4">
    <location>
        <begin position="1863"/>
        <end position="1884"/>
    </location>
</feature>
<comment type="similarity">
    <text evidence="1">Belongs to the GCN1 family.</text>
</comment>
<feature type="repeat" description="HEAT" evidence="3">
    <location>
        <begin position="1549"/>
        <end position="1587"/>
    </location>
</feature>
<dbReference type="PANTHER" id="PTHR23346">
    <property type="entry name" value="TRANSLATIONAL ACTIVATOR GCN1-RELATED"/>
    <property type="match status" value="1"/>
</dbReference>
<evidence type="ECO:0000313" key="7">
    <source>
        <dbReference type="Proteomes" id="UP001214603"/>
    </source>
</evidence>
<proteinExistence type="inferred from homology"/>
<dbReference type="EMBL" id="CP119939">
    <property type="protein sequence ID" value="WFD03929.1"/>
    <property type="molecule type" value="Genomic_DNA"/>
</dbReference>
<reference evidence="6" key="1">
    <citation type="submission" date="2023-03" db="EMBL/GenBank/DDBJ databases">
        <title>Mating type loci evolution in Malassezia.</title>
        <authorList>
            <person name="Coelho M.A."/>
        </authorList>
    </citation>
    <scope>NUCLEOTIDE SEQUENCE</scope>
    <source>
        <strain evidence="6">CBS 7876</strain>
    </source>
</reference>
<gene>
    <name evidence="6" type="primary">GCN1</name>
    <name evidence="6" type="ORF">MOBT1_002626</name>
</gene>
<dbReference type="GO" id="GO:0034198">
    <property type="term" value="P:cellular response to amino acid starvation"/>
    <property type="evidence" value="ECO:0007669"/>
    <property type="project" value="TreeGrafter"/>
</dbReference>
<dbReference type="GO" id="GO:0005829">
    <property type="term" value="C:cytosol"/>
    <property type="evidence" value="ECO:0007669"/>
    <property type="project" value="TreeGrafter"/>
</dbReference>
<dbReference type="GO" id="GO:0019887">
    <property type="term" value="F:protein kinase regulator activity"/>
    <property type="evidence" value="ECO:0007669"/>
    <property type="project" value="TreeGrafter"/>
</dbReference>
<dbReference type="InterPro" id="IPR056810">
    <property type="entry name" value="GNC1-like_N"/>
</dbReference>
<dbReference type="Proteomes" id="UP001214603">
    <property type="component" value="Chromosome 6"/>
</dbReference>
<feature type="region of interest" description="Disordered" evidence="4">
    <location>
        <begin position="17"/>
        <end position="40"/>
    </location>
</feature>
<dbReference type="Pfam" id="PF24987">
    <property type="entry name" value="HEAT_EF3_N"/>
    <property type="match status" value="1"/>
</dbReference>
<dbReference type="Pfam" id="PF23271">
    <property type="entry name" value="HEAT_GCN1"/>
    <property type="match status" value="1"/>
</dbReference>
<evidence type="ECO:0000256" key="1">
    <source>
        <dbReference type="ARBA" id="ARBA00007366"/>
    </source>
</evidence>
<accession>A0AAF0E3R1</accession>
<feature type="domain" description="TOG" evidence="5">
    <location>
        <begin position="1377"/>
        <end position="1608"/>
    </location>
</feature>
<keyword evidence="2" id="KW-0677">Repeat</keyword>
<keyword evidence="7" id="KW-1185">Reference proteome</keyword>
<dbReference type="InterPro" id="IPR057546">
    <property type="entry name" value="HEAT_GCN1"/>
</dbReference>
<dbReference type="InterPro" id="IPR021133">
    <property type="entry name" value="HEAT_type_2"/>
</dbReference>
<dbReference type="SMART" id="SM01349">
    <property type="entry name" value="TOG"/>
    <property type="match status" value="1"/>
</dbReference>
<dbReference type="SUPFAM" id="SSF48371">
    <property type="entry name" value="ARM repeat"/>
    <property type="match status" value="3"/>
</dbReference>
<evidence type="ECO:0000256" key="3">
    <source>
        <dbReference type="PROSITE-ProRule" id="PRU00103"/>
    </source>
</evidence>
<protein>
    <submittedName>
        <fullName evidence="6">Translational activator of GCN4</fullName>
    </submittedName>
</protein>
<dbReference type="Pfam" id="PF24984">
    <property type="entry name" value="HEAT_EF3_GNC1"/>
    <property type="match status" value="1"/>
</dbReference>
<dbReference type="Pfam" id="PF24993">
    <property type="entry name" value="GNC1_N"/>
    <property type="match status" value="1"/>
</dbReference>
<evidence type="ECO:0000256" key="2">
    <source>
        <dbReference type="ARBA" id="ARBA00022737"/>
    </source>
</evidence>
<dbReference type="PROSITE" id="PS50077">
    <property type="entry name" value="HEAT_REPEAT"/>
    <property type="match status" value="1"/>
</dbReference>
<dbReference type="Gene3D" id="1.25.10.10">
    <property type="entry name" value="Leucine-rich Repeat Variant"/>
    <property type="match status" value="5"/>
</dbReference>
<dbReference type="InterPro" id="IPR056809">
    <property type="entry name" value="HEAT_GCN1_fung"/>
</dbReference>
<dbReference type="InterPro" id="IPR022716">
    <property type="entry name" value="Gcn1_N"/>
</dbReference>
<name>A0AAF0E3R1_9BASI</name>
<evidence type="ECO:0000259" key="5">
    <source>
        <dbReference type="SMART" id="SM01349"/>
    </source>
</evidence>
<dbReference type="Pfam" id="PF13513">
    <property type="entry name" value="HEAT_EZ"/>
    <property type="match status" value="1"/>
</dbReference>
<dbReference type="Pfam" id="PF12074">
    <property type="entry name" value="Gcn1_N"/>
    <property type="match status" value="1"/>
</dbReference>